<feature type="region of interest" description="Disordered" evidence="1">
    <location>
        <begin position="448"/>
        <end position="507"/>
    </location>
</feature>
<dbReference type="RefSeq" id="WP_014197196.1">
    <property type="nucleotide sequence ID" value="NC_016594.1"/>
</dbReference>
<dbReference type="AlphaFoldDB" id="A0A9P1JTT8"/>
<dbReference type="KEGG" id="abs:AZOBR_p120009"/>
<dbReference type="Proteomes" id="UP000007319">
    <property type="component" value="Plasmid AZOBR_p1"/>
</dbReference>
<reference evidence="3 4" key="1">
    <citation type="journal article" date="2011" name="PLoS Genet.">
        <title>Azospirillum genomes reveal transition of bacteria from aquatic to terrestrial environments.</title>
        <authorList>
            <person name="Wisniewski-Dye F."/>
            <person name="Borziak K."/>
            <person name="Khalsa-Moyers G."/>
            <person name="Alexandre G."/>
            <person name="Sukharnikov L.O."/>
            <person name="Wuichet K."/>
            <person name="Hurst G.B."/>
            <person name="McDonald W.H."/>
            <person name="Robertson J.S."/>
            <person name="Barbe V."/>
            <person name="Calteau A."/>
            <person name="Rouy Z."/>
            <person name="Mangenot S."/>
            <person name="Prigent-Combaret C."/>
            <person name="Normand P."/>
            <person name="Boyer M."/>
            <person name="Siguier P."/>
            <person name="Dessaux Y."/>
            <person name="Elmerich C."/>
            <person name="Condemine G."/>
            <person name="Krishnen G."/>
            <person name="Kennedy I."/>
            <person name="Paterson A.H."/>
            <person name="Gonzalez V."/>
            <person name="Mavingui P."/>
            <person name="Zhulin I.B."/>
        </authorList>
    </citation>
    <scope>NUCLEOTIDE SEQUENCE [LARGE SCALE GENOMIC DNA]</scope>
    <source>
        <strain evidence="3 4">Sp245</strain>
    </source>
</reference>
<dbReference type="Pfam" id="PF18763">
    <property type="entry name" value="ddrB-ParB"/>
    <property type="match status" value="1"/>
</dbReference>
<keyword evidence="4" id="KW-1185">Reference proteome</keyword>
<dbReference type="InterPro" id="IPR041398">
    <property type="entry name" value="DdrB_dom"/>
</dbReference>
<evidence type="ECO:0000259" key="2">
    <source>
        <dbReference type="Pfam" id="PF18763"/>
    </source>
</evidence>
<evidence type="ECO:0000313" key="3">
    <source>
        <dbReference type="EMBL" id="CCC99691.1"/>
    </source>
</evidence>
<organism evidence="3 4">
    <name type="scientific">Azospirillum baldaniorum</name>
    <dbReference type="NCBI Taxonomy" id="1064539"/>
    <lineage>
        <taxon>Bacteria</taxon>
        <taxon>Pseudomonadati</taxon>
        <taxon>Pseudomonadota</taxon>
        <taxon>Alphaproteobacteria</taxon>
        <taxon>Rhodospirillales</taxon>
        <taxon>Azospirillaceae</taxon>
        <taxon>Azospirillum</taxon>
    </lineage>
</organism>
<keyword evidence="3" id="KW-0614">Plasmid</keyword>
<geneLocation type="plasmid" evidence="3 4">
    <name>AZOBR_p1</name>
</geneLocation>
<evidence type="ECO:0000256" key="1">
    <source>
        <dbReference type="SAM" id="MobiDB-lite"/>
    </source>
</evidence>
<name>A0A9P1JTT8_9PROT</name>
<accession>A0A9P1JTT8</accession>
<dbReference type="EMBL" id="HE577328">
    <property type="protein sequence ID" value="CCC99691.1"/>
    <property type="molecule type" value="Genomic_DNA"/>
</dbReference>
<proteinExistence type="predicted"/>
<sequence>MLLGLYRTDTADTLGRAQAAPVAEIPPSFSESYHAAFAETRAYANSDALWRARHEVVQAALDRLEDATGEVYANPEAASRGPNRDALEKSIRARFDSLKAERPDLDLAYPADEEIQAGAVAKAQKVKGERDALAAKPGDFASGAGFLLGDIAGAMTDPLNIASMFAGAPPATGILKTAAIEAGIAATSQAVIEAGTAPFKRQVDPQYGLAEAAGNVTAAAAGGAIIGGGLRAAGGALDWWRGRNRSELPREVQDALNVAERDQEVRAANPLGPGVAAEQAHAGALQKAAQDMEAGRSVDVQAIVREARQLGEAYDEVRSAPLGAPDNPLVELRPSDIERVLVERGPVREKDGEIQVRWKGQRGYGLAKVIWRHGEEAAAEAPEFRVTRDDVIALPDVLRRFEADAGSGRGNREWRVEREGRTVVYALAPMPEGDAERLVTIYVQRPDRSGAEKPLSREKPAAAESPLKVGSPLQDTGREPYPSSLDGRAGPASQNVGPNSARVYTPSGRPVDVEYRAVEAESLIASHDAQGGVNPQFPAELQPRDRTRIASQAQIAGIAANLQPERLGRSPDAATGAPIVGPDNVVESGNGRVGAIRRAYEQGGEAADRYRSWAVQQDPAAAQMRNPVLVAVRRTNVDRAAFAREANAATAARLSPTEQALADARHLDDAVMERLTSGDVGAASNRSFARGFLDRLPASERGALVDADGALNQEGIKRVQGALLGRAYGDAGIIGRIIEDADSDIRAIGGALLDVAGPWAKLRAAAARGDLAPDMDATADLLAAVRMVAEARGQGRAVAELANQGGLFGDDLPGNARLFLGALFRDADLSKPAGRQRVADFLRGYLDEATKNTSGDRLFGEPLSAEQILRGERMTGEAPTDIGIPISPRPAEEVAAAPETQDALFQQVNRLLASREIDVPMEEVVDEAGKVVALKRSAMDLMDEADRAINDAATVAACAFGVAAE</sequence>
<gene>
    <name evidence="3" type="ORF">AZOBR_p120009</name>
</gene>
<feature type="compositionally biased region" description="Basic and acidic residues" evidence="1">
    <location>
        <begin position="448"/>
        <end position="461"/>
    </location>
</feature>
<feature type="domain" description="DdrB-like" evidence="2">
    <location>
        <begin position="508"/>
        <end position="633"/>
    </location>
</feature>
<evidence type="ECO:0000313" key="4">
    <source>
        <dbReference type="Proteomes" id="UP000007319"/>
    </source>
</evidence>
<protein>
    <recommendedName>
        <fullName evidence="2">DdrB-like domain-containing protein</fullName>
    </recommendedName>
</protein>